<evidence type="ECO:0000256" key="2">
    <source>
        <dbReference type="ARBA" id="ARBA00022801"/>
    </source>
</evidence>
<feature type="region of interest" description="Disordered" evidence="6">
    <location>
        <begin position="143"/>
        <end position="170"/>
    </location>
</feature>
<proteinExistence type="predicted"/>
<evidence type="ECO:0000313" key="8">
    <source>
        <dbReference type="EMBL" id="TFK22062.1"/>
    </source>
</evidence>
<dbReference type="Proteomes" id="UP000307440">
    <property type="component" value="Unassembled WGS sequence"/>
</dbReference>
<evidence type="ECO:0000313" key="9">
    <source>
        <dbReference type="Proteomes" id="UP000307440"/>
    </source>
</evidence>
<dbReference type="PANTHER" id="PTHR21529:SF4">
    <property type="entry name" value="TPR AND ANKYRIN REPEAT-CONTAINING PROTEIN 1"/>
    <property type="match status" value="1"/>
</dbReference>
<keyword evidence="4 5" id="KW-0067">ATP-binding</keyword>
<feature type="region of interest" description="Disordered" evidence="6">
    <location>
        <begin position="235"/>
        <end position="268"/>
    </location>
</feature>
<evidence type="ECO:0000256" key="1">
    <source>
        <dbReference type="ARBA" id="ARBA00022741"/>
    </source>
</evidence>
<dbReference type="EMBL" id="ML210251">
    <property type="protein sequence ID" value="TFK22062.1"/>
    <property type="molecule type" value="Genomic_DNA"/>
</dbReference>
<dbReference type="InterPro" id="IPR014017">
    <property type="entry name" value="DNA_helicase_UvrD-like_C"/>
</dbReference>
<sequence>MATIQGLPYDFLSSLKQQTSSAEDISCFLEQLDPTWPYSHSPELIISELQTINPPFQTFQLVLSYGPWAEFFSSWLLRTFPTSGSSQLHILILRRLLDFLYFETLPLDATTRASLLRDRTFLENATKAVDLLARTELFANQPPTPPIAGHVSRKKPSQAERKRLQAKKGPKIEHTTTALCQALGVPTPKNLDEASALRTDLLSEMKGLLSKSISLLQSPELAGAIRNTFTAIPPRIESDFPGSSKPRPDKINTAVERGAESSSAASTSARGFVQPMKAALYFDSAFGFGQWEIHIAGRGIEHIQAAYKRNKRSYDIIMKKIKELSNGHFSANNQKRLNKGKDLVPVYEAKMTRDSRLVYQIDCVPEFRTETGVRKGRDRGERQVIKIFGIYAYTQPTYIWQSVGLQQAQKKGVEYTLRCNVRYKNPNDSLIVPAAFPPSNASPSNTVIVPEVPKEDLDELHELLVLEKFVTFSKELRNAILAELNIEHVFNLSPQEMEIIEHPFSCYVLGRSGTGKTTTMLFKMLGLERTFSHFDNIGKPRTRQLFVTQSRVLADRVGDYFNKLMASLKLGGKTDSELAQVATNHKAAKKSAQKPLFHKNDNVFWKALLPEKFSQLQDEHFPLFLTFDKLAELIVSDLRDNIKAAEARAAAILYNQDTVDEPRASGKVTKEFDAAKIHLNRPLLASCHHMFESFLSNDKKLLDYTTFLTRYWPYFPQHLTRGLDPSLVFSEIIGVIKGSEKSMSCSGNHLDRGTYLLLGGRTSYLSSTQRETIYAIFSKYITRKRKLEDYDSADRTHRIIQALDLIGIPGTRVDFLYVDEAQDNMLIDSMLLRLLCQNSRGLFWAGDTAQTIAVGNSFRFEDLKAFLYRLEEHRYSQPSSDNTSTQSERPLAFSLSTNYRSHGGIVSCAHSIVEIITQFWPNSLDLMAPERATVGGIRPFFFSVSNSDAVQLVDFLAGGNLGETLFGAQQCIIVRDEKARSKLIDQVGDVGVIMTLYDSKGLEFDDVLLYQFFEDSPVDFNEWRVMESLIKGKKNAPKFDPIDHAGLCSELKFLYVAVTRARKKLWIFDTSRTSEPMKNLWSHKGLVEGFDLNSSGGSIPQFAVSSSKEEWEDRARYLFQRENYHEAAHCFRRANLEREANVSQAYLMRKEAQRTANLEKQKKAFSAAALAFIDCVQDAVIHEDRRVYSHNVGDCFENAQDFARAGDAYRDAEENDAALKMYRKAGMFDEGVQIIEEHCRRFHGRREAFVPRKQRIAEIKRIIQI</sequence>
<evidence type="ECO:0000256" key="6">
    <source>
        <dbReference type="SAM" id="MobiDB-lite"/>
    </source>
</evidence>
<reference evidence="8 9" key="1">
    <citation type="journal article" date="2019" name="Nat. Ecol. Evol.">
        <title>Megaphylogeny resolves global patterns of mushroom evolution.</title>
        <authorList>
            <person name="Varga T."/>
            <person name="Krizsan K."/>
            <person name="Foldi C."/>
            <person name="Dima B."/>
            <person name="Sanchez-Garcia M."/>
            <person name="Sanchez-Ramirez S."/>
            <person name="Szollosi G.J."/>
            <person name="Szarkandi J.G."/>
            <person name="Papp V."/>
            <person name="Albert L."/>
            <person name="Andreopoulos W."/>
            <person name="Angelini C."/>
            <person name="Antonin V."/>
            <person name="Barry K.W."/>
            <person name="Bougher N.L."/>
            <person name="Buchanan P."/>
            <person name="Buyck B."/>
            <person name="Bense V."/>
            <person name="Catcheside P."/>
            <person name="Chovatia M."/>
            <person name="Cooper J."/>
            <person name="Damon W."/>
            <person name="Desjardin D."/>
            <person name="Finy P."/>
            <person name="Geml J."/>
            <person name="Haridas S."/>
            <person name="Hughes K."/>
            <person name="Justo A."/>
            <person name="Karasinski D."/>
            <person name="Kautmanova I."/>
            <person name="Kiss B."/>
            <person name="Kocsube S."/>
            <person name="Kotiranta H."/>
            <person name="LaButti K.M."/>
            <person name="Lechner B.E."/>
            <person name="Liimatainen K."/>
            <person name="Lipzen A."/>
            <person name="Lukacs Z."/>
            <person name="Mihaltcheva S."/>
            <person name="Morgado L.N."/>
            <person name="Niskanen T."/>
            <person name="Noordeloos M.E."/>
            <person name="Ohm R.A."/>
            <person name="Ortiz-Santana B."/>
            <person name="Ovrebo C."/>
            <person name="Racz N."/>
            <person name="Riley R."/>
            <person name="Savchenko A."/>
            <person name="Shiryaev A."/>
            <person name="Soop K."/>
            <person name="Spirin V."/>
            <person name="Szebenyi C."/>
            <person name="Tomsovsky M."/>
            <person name="Tulloss R.E."/>
            <person name="Uehling J."/>
            <person name="Grigoriev I.V."/>
            <person name="Vagvolgyi C."/>
            <person name="Papp T."/>
            <person name="Martin F.M."/>
            <person name="Miettinen O."/>
            <person name="Hibbett D.S."/>
            <person name="Nagy L.G."/>
        </authorList>
    </citation>
    <scope>NUCLEOTIDE SEQUENCE [LARGE SCALE GENOMIC DNA]</scope>
    <source>
        <strain evidence="8 9">CBS 121175</strain>
    </source>
</reference>
<keyword evidence="2 5" id="KW-0378">Hydrolase</keyword>
<feature type="binding site" evidence="5">
    <location>
        <begin position="510"/>
        <end position="517"/>
    </location>
    <ligand>
        <name>ATP</name>
        <dbReference type="ChEBI" id="CHEBI:30616"/>
    </ligand>
</feature>
<dbReference type="SUPFAM" id="SSF48452">
    <property type="entry name" value="TPR-like"/>
    <property type="match status" value="1"/>
</dbReference>
<dbReference type="STRING" id="230819.A0A5C3KP29"/>
<dbReference type="PANTHER" id="PTHR21529">
    <property type="entry name" value="MAMMARY TURMOR VIRUS RECEPTOR HOMOLOG 1, 2 MTVR1, 2"/>
    <property type="match status" value="1"/>
</dbReference>
<dbReference type="InterPro" id="IPR011990">
    <property type="entry name" value="TPR-like_helical_dom_sf"/>
</dbReference>
<dbReference type="InterPro" id="IPR014016">
    <property type="entry name" value="UvrD-like_ATP-bd"/>
</dbReference>
<dbReference type="Pfam" id="PF13361">
    <property type="entry name" value="UvrD_C"/>
    <property type="match status" value="1"/>
</dbReference>
<evidence type="ECO:0000259" key="7">
    <source>
        <dbReference type="PROSITE" id="PS51198"/>
    </source>
</evidence>
<keyword evidence="3 5" id="KW-0347">Helicase</keyword>
<dbReference type="GO" id="GO:0016787">
    <property type="term" value="F:hydrolase activity"/>
    <property type="evidence" value="ECO:0007669"/>
    <property type="project" value="UniProtKB-UniRule"/>
</dbReference>
<feature type="compositionally biased region" description="Low complexity" evidence="6">
    <location>
        <begin position="254"/>
        <end position="268"/>
    </location>
</feature>
<dbReference type="InterPro" id="IPR027417">
    <property type="entry name" value="P-loop_NTPase"/>
</dbReference>
<dbReference type="GO" id="GO:0004386">
    <property type="term" value="F:helicase activity"/>
    <property type="evidence" value="ECO:0007669"/>
    <property type="project" value="UniProtKB-UniRule"/>
</dbReference>
<dbReference type="AlphaFoldDB" id="A0A5C3KP29"/>
<keyword evidence="9" id="KW-1185">Reference proteome</keyword>
<dbReference type="SUPFAM" id="SSF52540">
    <property type="entry name" value="P-loop containing nucleoside triphosphate hydrolases"/>
    <property type="match status" value="1"/>
</dbReference>
<organism evidence="8 9">
    <name type="scientific">Coprinopsis marcescibilis</name>
    <name type="common">Agaric fungus</name>
    <name type="synonym">Psathyrella marcescibilis</name>
    <dbReference type="NCBI Taxonomy" id="230819"/>
    <lineage>
        <taxon>Eukaryota</taxon>
        <taxon>Fungi</taxon>
        <taxon>Dikarya</taxon>
        <taxon>Basidiomycota</taxon>
        <taxon>Agaricomycotina</taxon>
        <taxon>Agaricomycetes</taxon>
        <taxon>Agaricomycetidae</taxon>
        <taxon>Agaricales</taxon>
        <taxon>Agaricineae</taxon>
        <taxon>Psathyrellaceae</taxon>
        <taxon>Coprinopsis</taxon>
    </lineage>
</organism>
<dbReference type="PROSITE" id="PS51198">
    <property type="entry name" value="UVRD_HELICASE_ATP_BIND"/>
    <property type="match status" value="1"/>
</dbReference>
<name>A0A5C3KP29_COPMA</name>
<evidence type="ECO:0000256" key="3">
    <source>
        <dbReference type="ARBA" id="ARBA00022806"/>
    </source>
</evidence>
<dbReference type="GO" id="GO:0005524">
    <property type="term" value="F:ATP binding"/>
    <property type="evidence" value="ECO:0007669"/>
    <property type="project" value="UniProtKB-UniRule"/>
</dbReference>
<keyword evidence="1 5" id="KW-0547">Nucleotide-binding</keyword>
<accession>A0A5C3KP29</accession>
<evidence type="ECO:0000256" key="4">
    <source>
        <dbReference type="ARBA" id="ARBA00022840"/>
    </source>
</evidence>
<dbReference type="OrthoDB" id="3156807at2759"/>
<protein>
    <submittedName>
        <fullName evidence="8">P-loop containing nucleoside triphosphate hydrolase protein</fullName>
    </submittedName>
</protein>
<dbReference type="InterPro" id="IPR039904">
    <property type="entry name" value="TRANK1"/>
</dbReference>
<evidence type="ECO:0000256" key="5">
    <source>
        <dbReference type="PROSITE-ProRule" id="PRU00560"/>
    </source>
</evidence>
<dbReference type="Pfam" id="PF00580">
    <property type="entry name" value="UvrD-helicase"/>
    <property type="match status" value="1"/>
</dbReference>
<feature type="domain" description="UvrD-like helicase ATP-binding" evidence="7">
    <location>
        <begin position="489"/>
        <end position="902"/>
    </location>
</feature>
<gene>
    <name evidence="8" type="ORF">FA15DRAFT_758295</name>
</gene>
<dbReference type="Gene3D" id="3.40.50.300">
    <property type="entry name" value="P-loop containing nucleotide triphosphate hydrolases"/>
    <property type="match status" value="2"/>
</dbReference>